<evidence type="ECO:0000313" key="2">
    <source>
        <dbReference type="Proteomes" id="UP000037510"/>
    </source>
</evidence>
<accession>A0A0L7KNB6</accession>
<organism evidence="1 2">
    <name type="scientific">Operophtera brumata</name>
    <name type="common">Winter moth</name>
    <name type="synonym">Phalaena brumata</name>
    <dbReference type="NCBI Taxonomy" id="104452"/>
    <lineage>
        <taxon>Eukaryota</taxon>
        <taxon>Metazoa</taxon>
        <taxon>Ecdysozoa</taxon>
        <taxon>Arthropoda</taxon>
        <taxon>Hexapoda</taxon>
        <taxon>Insecta</taxon>
        <taxon>Pterygota</taxon>
        <taxon>Neoptera</taxon>
        <taxon>Endopterygota</taxon>
        <taxon>Lepidoptera</taxon>
        <taxon>Glossata</taxon>
        <taxon>Ditrysia</taxon>
        <taxon>Geometroidea</taxon>
        <taxon>Geometridae</taxon>
        <taxon>Larentiinae</taxon>
        <taxon>Operophtera</taxon>
    </lineage>
</organism>
<name>A0A0L7KNB6_OPEBR</name>
<gene>
    <name evidence="1" type="ORF">OBRU01_23708</name>
</gene>
<dbReference type="EMBL" id="JTDY01008069">
    <property type="protein sequence ID" value="KOB64762.1"/>
    <property type="molecule type" value="Genomic_DNA"/>
</dbReference>
<dbReference type="AlphaFoldDB" id="A0A0L7KNB6"/>
<evidence type="ECO:0000313" key="1">
    <source>
        <dbReference type="EMBL" id="KOB64762.1"/>
    </source>
</evidence>
<comment type="caution">
    <text evidence="1">The sequence shown here is derived from an EMBL/GenBank/DDBJ whole genome shotgun (WGS) entry which is preliminary data.</text>
</comment>
<protein>
    <submittedName>
        <fullName evidence="1">Uncharacterized protein</fullName>
    </submittedName>
</protein>
<sequence>MDINEGTTTDDLWTPFKELGSVVEGYLTHEGVSAPYTVHTFESPKNPASREEIKRGITEGVTLPSLGRTLLSKELVDEAIIISEFALRRRIKIKVWLQNNIIKNQNMYNVSEYLALELLHTAQRQMPRHPGLPRGLVAIILALDALRRFTLHTELELLQLNRALPPHRHHARLVANMETTSHLMALPGGFITHLMTRYVDQLISDGVLSSALDALRRFTLHTELELLQLNRALPPHRHHARLVANMETTRWVHHSPYDPLCRPTNIGRSTEQCVGRAPSVHTAHGAGVTVAQPRLAAAQAPRQAGGQYGNYQVGGFITHLMTRYVDQLISDGVLNSALDALRRFTLHTELELLQLNRALPPHRHHARLVANMEITRKHLAGVVFAASAQKGLGRDIILRLLSEMALLYALDLSVLHRREDGEELAKRLPLIQDPDLIAVLVDELSPTHNQTQDNKTTGVRALCQLALGLALAALKRAPQADEAARCAQMYAAEGLRAPITEARTRLDALLRCVQRLYSRDPHRLRDDYWRACETNAHSHRSSGGGGGGGGRAATLFKFVRLSGELVCAALVPAYLRALAALCVPRHTWALLAKRDALSAHLALTALARYYW</sequence>
<reference evidence="1 2" key="1">
    <citation type="journal article" date="2015" name="Genome Biol. Evol.">
        <title>The genome of winter moth (Operophtera brumata) provides a genomic perspective on sexual dimorphism and phenology.</title>
        <authorList>
            <person name="Derks M.F."/>
            <person name="Smit S."/>
            <person name="Salis L."/>
            <person name="Schijlen E."/>
            <person name="Bossers A."/>
            <person name="Mateman C."/>
            <person name="Pijl A.S."/>
            <person name="de Ridder D."/>
            <person name="Groenen M.A."/>
            <person name="Visser M.E."/>
            <person name="Megens H.J."/>
        </authorList>
    </citation>
    <scope>NUCLEOTIDE SEQUENCE [LARGE SCALE GENOMIC DNA]</scope>
    <source>
        <strain evidence="1">WM2013NL</strain>
        <tissue evidence="1">Head and thorax</tissue>
    </source>
</reference>
<dbReference type="Proteomes" id="UP000037510">
    <property type="component" value="Unassembled WGS sequence"/>
</dbReference>
<dbReference type="STRING" id="104452.A0A0L7KNB6"/>
<proteinExistence type="predicted"/>
<keyword evidence="2" id="KW-1185">Reference proteome</keyword>